<evidence type="ECO:0000256" key="1">
    <source>
        <dbReference type="ARBA" id="ARBA00004496"/>
    </source>
</evidence>
<dbReference type="Pfam" id="PF03147">
    <property type="entry name" value="FDX-ACB"/>
    <property type="match status" value="1"/>
</dbReference>
<dbReference type="InterPro" id="IPR005121">
    <property type="entry name" value="Fdx_antiC-bd"/>
</dbReference>
<dbReference type="PROSITE" id="PS50886">
    <property type="entry name" value="TRBD"/>
    <property type="match status" value="1"/>
</dbReference>
<dbReference type="FunFam" id="3.30.70.380:FF:000001">
    <property type="entry name" value="Phenylalanine--tRNA ligase beta subunit"/>
    <property type="match status" value="1"/>
</dbReference>
<evidence type="ECO:0000256" key="6">
    <source>
        <dbReference type="ARBA" id="ARBA00022598"/>
    </source>
</evidence>
<evidence type="ECO:0000256" key="13">
    <source>
        <dbReference type="ARBA" id="ARBA00023146"/>
    </source>
</evidence>
<feature type="domain" description="FDX-ACB" evidence="18">
    <location>
        <begin position="745"/>
        <end position="838"/>
    </location>
</feature>
<dbReference type="GO" id="GO:0005524">
    <property type="term" value="F:ATP binding"/>
    <property type="evidence" value="ECO:0007669"/>
    <property type="project" value="UniProtKB-UniRule"/>
</dbReference>
<comment type="cofactor">
    <cofactor evidence="15">
        <name>Mg(2+)</name>
        <dbReference type="ChEBI" id="CHEBI:18420"/>
    </cofactor>
    <text evidence="15">Binds 2 magnesium ions per tetramer.</text>
</comment>
<dbReference type="STRING" id="1202450.B586_12520"/>
<dbReference type="RefSeq" id="WP_047313961.1">
    <property type="nucleotide sequence ID" value="NZ_LDPQ01000003.1"/>
</dbReference>
<organism evidence="20 21">
    <name type="scientific">Mycobacterium haemophilum</name>
    <dbReference type="NCBI Taxonomy" id="29311"/>
    <lineage>
        <taxon>Bacteria</taxon>
        <taxon>Bacillati</taxon>
        <taxon>Actinomycetota</taxon>
        <taxon>Actinomycetes</taxon>
        <taxon>Mycobacteriales</taxon>
        <taxon>Mycobacteriaceae</taxon>
        <taxon>Mycobacterium</taxon>
    </lineage>
</organism>
<dbReference type="PROSITE" id="PS51447">
    <property type="entry name" value="FDX_ACB"/>
    <property type="match status" value="1"/>
</dbReference>
<dbReference type="InterPro" id="IPR020825">
    <property type="entry name" value="Phe-tRNA_synthase-like_B3/B4"/>
</dbReference>
<dbReference type="GO" id="GO:0000287">
    <property type="term" value="F:magnesium ion binding"/>
    <property type="evidence" value="ECO:0007669"/>
    <property type="project" value="UniProtKB-UniRule"/>
</dbReference>
<dbReference type="CDD" id="cd00769">
    <property type="entry name" value="PheRS_beta_core"/>
    <property type="match status" value="1"/>
</dbReference>
<dbReference type="InterPro" id="IPR033714">
    <property type="entry name" value="tRNA_bind_bactPheRS"/>
</dbReference>
<name>A0A0I9TSY3_9MYCO</name>
<dbReference type="EMBL" id="LDPR01000006">
    <property type="protein sequence ID" value="KLO37175.1"/>
    <property type="molecule type" value="Genomic_DNA"/>
</dbReference>
<dbReference type="Pfam" id="PF03484">
    <property type="entry name" value="B5"/>
    <property type="match status" value="1"/>
</dbReference>
<dbReference type="InterPro" id="IPR005147">
    <property type="entry name" value="tRNA_synthase_B5-dom"/>
</dbReference>
<dbReference type="InterPro" id="IPR004532">
    <property type="entry name" value="Phe-tRNA-ligase_IIc_bsu_bact"/>
</dbReference>
<keyword evidence="7 15" id="KW-0479">Metal-binding</keyword>
<dbReference type="InterPro" id="IPR041616">
    <property type="entry name" value="PheRS_beta_core"/>
</dbReference>
<dbReference type="InterPro" id="IPR002547">
    <property type="entry name" value="tRNA-bd_dom"/>
</dbReference>
<evidence type="ECO:0000256" key="16">
    <source>
        <dbReference type="PROSITE-ProRule" id="PRU00209"/>
    </source>
</evidence>
<dbReference type="SUPFAM" id="SSF46955">
    <property type="entry name" value="Putative DNA-binding domain"/>
    <property type="match status" value="1"/>
</dbReference>
<dbReference type="Proteomes" id="UP000036334">
    <property type="component" value="Unassembled WGS sequence"/>
</dbReference>
<keyword evidence="10 15" id="KW-0460">Magnesium</keyword>
<keyword evidence="21" id="KW-1185">Reference proteome</keyword>
<dbReference type="NCBIfam" id="TIGR00472">
    <property type="entry name" value="pheT_bact"/>
    <property type="match status" value="1"/>
</dbReference>
<dbReference type="InterPro" id="IPR045060">
    <property type="entry name" value="Phe-tRNA-ligase_IIc_bsu"/>
</dbReference>
<evidence type="ECO:0000313" key="20">
    <source>
        <dbReference type="EMBL" id="KLO37175.1"/>
    </source>
</evidence>
<keyword evidence="6 15" id="KW-0436">Ligase</keyword>
<comment type="subcellular location">
    <subcellularLocation>
        <location evidence="1 15">Cytoplasm</location>
    </subcellularLocation>
</comment>
<feature type="binding site" evidence="15">
    <location>
        <position position="485"/>
    </location>
    <ligand>
        <name>Mg(2+)</name>
        <dbReference type="ChEBI" id="CHEBI:18420"/>
        <note>shared with alpha subunit</note>
    </ligand>
</feature>
<reference evidence="20 21" key="1">
    <citation type="submission" date="2015-05" db="EMBL/GenBank/DDBJ databases">
        <title>Genome sequence of Mycobacterium haemophilum.</title>
        <authorList>
            <person name="Greninger A.L."/>
            <person name="Cunningham G."/>
            <person name="Miller S."/>
        </authorList>
    </citation>
    <scope>NUCLEOTIDE SEQUENCE [LARGE SCALE GENOMIC DNA]</scope>
    <source>
        <strain evidence="21">UC1</strain>
    </source>
</reference>
<dbReference type="FunFam" id="3.30.930.10:FF:000130">
    <property type="entry name" value="Phenylalanine--tRNA ligase beta subunit"/>
    <property type="match status" value="1"/>
</dbReference>
<dbReference type="OrthoDB" id="9805455at2"/>
<feature type="binding site" evidence="15">
    <location>
        <position position="475"/>
    </location>
    <ligand>
        <name>Mg(2+)</name>
        <dbReference type="ChEBI" id="CHEBI:18420"/>
        <note>shared with alpha subunit</note>
    </ligand>
</feature>
<sequence length="839" mass="89122">MRVPYSWLREVVTAGAPGWDVAAGDLEQTLVRIGHEIEEVITLGPVDGPLTVGRVTDIEELAGFKKPIRACVVDVGDGQPREIVCGATNFTVNDLVVVALPGATLPGGFAITARKTYGRNSAGMICSAAELRLSTDHSGILVLPPGTAVPGADGVDVLGLDDVVFHLAITPDRGYCMSVRGLAREIACAYDLDFVDPASDQVVPPLPVEGQAWPLTVQPETGVRRFALRPVTGIDPAAVSPWWLQRRLLLSGIRATSPAVDVTNYVMLELGHPLHAHDRNRITGGFTVRFARPGETVVTLDDIERRLDPADVLIVDDVATTAIGGVMGAASTEVRSDSTDVLLEAAVWDPAGISRTQRRLHLPSEAARRYERAVDPAISVAALDRCATLLADIAGGTVSKTLTDWRGDPPVGNSVADWAGPPVRIAVDLPDRIAGVAYPQGATARRLTQIGAVIADAVSPEGHTLTVTPPSWRPDLLQPADLVEEVLRLEGLEVIGSVLPPAPAGRGLTAVQKRHRAIGKVLAQSGYVEILPTPFLPADVFDLWGLPADDPRRTTTRVLNPLESDRPQLATTLLPALLEALGRNVSRGLVDVALFAVAQVVEPTERTGGVGSIPVHRRPTDAEIAMLDASLPRQPQHVAAVLAGLRELRGPWGPGRRAEAADAFEAVRIIARASGVDVMFRAVQYLPWHPGRCAEVLVGETPVGHAGQLHPAVIERAGLPKGTCAIELDLTAIPIVEVLPAPRVSPFPAVLQDVSLVVSAQVPAQQVQDAVCEGAGELLEDIQLFDVFTGPQIGEDCKSLTFALRFRAPDRTLTEDDASAARDAAVRRAAERVGAVLRT</sequence>
<comment type="catalytic activity">
    <reaction evidence="14 15">
        <text>tRNA(Phe) + L-phenylalanine + ATP = L-phenylalanyl-tRNA(Phe) + AMP + diphosphate + H(+)</text>
        <dbReference type="Rhea" id="RHEA:19413"/>
        <dbReference type="Rhea" id="RHEA-COMP:9668"/>
        <dbReference type="Rhea" id="RHEA-COMP:9699"/>
        <dbReference type="ChEBI" id="CHEBI:15378"/>
        <dbReference type="ChEBI" id="CHEBI:30616"/>
        <dbReference type="ChEBI" id="CHEBI:33019"/>
        <dbReference type="ChEBI" id="CHEBI:58095"/>
        <dbReference type="ChEBI" id="CHEBI:78442"/>
        <dbReference type="ChEBI" id="CHEBI:78531"/>
        <dbReference type="ChEBI" id="CHEBI:456215"/>
        <dbReference type="EC" id="6.1.1.20"/>
    </reaction>
</comment>
<dbReference type="InterPro" id="IPR009061">
    <property type="entry name" value="DNA-bd_dom_put_sf"/>
</dbReference>
<evidence type="ECO:0000256" key="7">
    <source>
        <dbReference type="ARBA" id="ARBA00022723"/>
    </source>
</evidence>
<dbReference type="Gene3D" id="3.30.930.10">
    <property type="entry name" value="Bira Bifunctional Protein, Domain 2"/>
    <property type="match status" value="1"/>
</dbReference>
<evidence type="ECO:0000256" key="2">
    <source>
        <dbReference type="ARBA" id="ARBA00008653"/>
    </source>
</evidence>
<dbReference type="SUPFAM" id="SSF54991">
    <property type="entry name" value="Anticodon-binding domain of PheRS"/>
    <property type="match status" value="1"/>
</dbReference>
<evidence type="ECO:0000256" key="11">
    <source>
        <dbReference type="ARBA" id="ARBA00022884"/>
    </source>
</evidence>
<dbReference type="EC" id="6.1.1.20" evidence="15"/>
<evidence type="ECO:0000256" key="8">
    <source>
        <dbReference type="ARBA" id="ARBA00022741"/>
    </source>
</evidence>
<dbReference type="Gene3D" id="2.40.50.140">
    <property type="entry name" value="Nucleic acid-binding proteins"/>
    <property type="match status" value="1"/>
</dbReference>
<dbReference type="Gene3D" id="3.30.70.380">
    <property type="entry name" value="Ferrodoxin-fold anticodon-binding domain"/>
    <property type="match status" value="1"/>
</dbReference>
<dbReference type="PANTHER" id="PTHR10947">
    <property type="entry name" value="PHENYLALANYL-TRNA SYNTHETASE BETA CHAIN AND LEUCINE-RICH REPEAT-CONTAINING PROTEIN 47"/>
    <property type="match status" value="1"/>
</dbReference>
<evidence type="ECO:0000259" key="19">
    <source>
        <dbReference type="PROSITE" id="PS51483"/>
    </source>
</evidence>
<dbReference type="Gene3D" id="3.50.40.10">
    <property type="entry name" value="Phenylalanyl-trna Synthetase, Chain B, domain 3"/>
    <property type="match status" value="1"/>
</dbReference>
<evidence type="ECO:0000256" key="9">
    <source>
        <dbReference type="ARBA" id="ARBA00022840"/>
    </source>
</evidence>
<dbReference type="Pfam" id="PF17759">
    <property type="entry name" value="tRNA_synthFbeta"/>
    <property type="match status" value="1"/>
</dbReference>
<comment type="caution">
    <text evidence="20">The sequence shown here is derived from an EMBL/GenBank/DDBJ whole genome shotgun (WGS) entry which is preliminary data.</text>
</comment>
<feature type="binding site" evidence="15">
    <location>
        <position position="484"/>
    </location>
    <ligand>
        <name>Mg(2+)</name>
        <dbReference type="ChEBI" id="CHEBI:18420"/>
        <note>shared with alpha subunit</note>
    </ligand>
</feature>
<dbReference type="GO" id="GO:0000049">
    <property type="term" value="F:tRNA binding"/>
    <property type="evidence" value="ECO:0007669"/>
    <property type="project" value="UniProtKB-UniRule"/>
</dbReference>
<keyword evidence="9 15" id="KW-0067">ATP-binding</keyword>
<feature type="domain" description="TRNA-binding" evidence="17">
    <location>
        <begin position="44"/>
        <end position="158"/>
    </location>
</feature>
<comment type="subunit">
    <text evidence="3 15">Tetramer of two alpha and two beta subunits.</text>
</comment>
<dbReference type="Gene3D" id="3.30.56.10">
    <property type="match status" value="2"/>
</dbReference>
<dbReference type="Pfam" id="PF03483">
    <property type="entry name" value="B3_4"/>
    <property type="match status" value="1"/>
</dbReference>
<dbReference type="GO" id="GO:0009328">
    <property type="term" value="C:phenylalanine-tRNA ligase complex"/>
    <property type="evidence" value="ECO:0007669"/>
    <property type="project" value="TreeGrafter"/>
</dbReference>
<keyword evidence="5 16" id="KW-0820">tRNA-binding</keyword>
<evidence type="ECO:0000256" key="10">
    <source>
        <dbReference type="ARBA" id="ARBA00022842"/>
    </source>
</evidence>
<dbReference type="SUPFAM" id="SSF56037">
    <property type="entry name" value="PheT/TilS domain"/>
    <property type="match status" value="1"/>
</dbReference>
<dbReference type="SUPFAM" id="SSF55681">
    <property type="entry name" value="Class II aaRS and biotin synthetases"/>
    <property type="match status" value="1"/>
</dbReference>
<feature type="binding site" evidence="15">
    <location>
        <position position="481"/>
    </location>
    <ligand>
        <name>Mg(2+)</name>
        <dbReference type="ChEBI" id="CHEBI:18420"/>
        <note>shared with alpha subunit</note>
    </ligand>
</feature>
<keyword evidence="8 15" id="KW-0547">Nucleotide-binding</keyword>
<dbReference type="PATRIC" id="fig|29311.18.peg.2773"/>
<dbReference type="FunFam" id="2.40.50.140:FF:000045">
    <property type="entry name" value="Phenylalanine--tRNA ligase beta subunit"/>
    <property type="match status" value="1"/>
</dbReference>
<evidence type="ECO:0000256" key="15">
    <source>
        <dbReference type="HAMAP-Rule" id="MF_00283"/>
    </source>
</evidence>
<protein>
    <recommendedName>
        <fullName evidence="15">Phenylalanine--tRNA ligase beta subunit</fullName>
        <ecNumber evidence="15">6.1.1.20</ecNumber>
    </recommendedName>
    <alternativeName>
        <fullName evidence="15">Phenylalanyl-tRNA synthetase beta subunit</fullName>
        <shortName evidence="15">PheRS</shortName>
    </alternativeName>
</protein>
<feature type="domain" description="B5" evidence="19">
    <location>
        <begin position="418"/>
        <end position="497"/>
    </location>
</feature>
<evidence type="ECO:0000259" key="18">
    <source>
        <dbReference type="PROSITE" id="PS51447"/>
    </source>
</evidence>
<dbReference type="InterPro" id="IPR036690">
    <property type="entry name" value="Fdx_antiC-bd_sf"/>
</dbReference>
<keyword evidence="11 16" id="KW-0694">RNA-binding</keyword>
<dbReference type="CDD" id="cd02796">
    <property type="entry name" value="tRNA_bind_bactPheRS"/>
    <property type="match status" value="1"/>
</dbReference>
<proteinExistence type="inferred from homology"/>
<dbReference type="AlphaFoldDB" id="A0A0I9TSY3"/>
<dbReference type="SUPFAM" id="SSF50249">
    <property type="entry name" value="Nucleic acid-binding proteins"/>
    <property type="match status" value="1"/>
</dbReference>
<dbReference type="HAMAP" id="MF_00283">
    <property type="entry name" value="Phe_tRNA_synth_beta1"/>
    <property type="match status" value="1"/>
</dbReference>
<dbReference type="Pfam" id="PF01588">
    <property type="entry name" value="tRNA_bind"/>
    <property type="match status" value="1"/>
</dbReference>
<keyword evidence="4 15" id="KW-0963">Cytoplasm</keyword>
<evidence type="ECO:0000256" key="4">
    <source>
        <dbReference type="ARBA" id="ARBA00022490"/>
    </source>
</evidence>
<evidence type="ECO:0000256" key="12">
    <source>
        <dbReference type="ARBA" id="ARBA00022917"/>
    </source>
</evidence>
<evidence type="ECO:0000256" key="14">
    <source>
        <dbReference type="ARBA" id="ARBA00049255"/>
    </source>
</evidence>
<dbReference type="InterPro" id="IPR012340">
    <property type="entry name" value="NA-bd_OB-fold"/>
</dbReference>
<dbReference type="SMART" id="SM00896">
    <property type="entry name" value="FDX-ACB"/>
    <property type="match status" value="1"/>
</dbReference>
<dbReference type="SMART" id="SM00873">
    <property type="entry name" value="B3_4"/>
    <property type="match status" value="1"/>
</dbReference>
<dbReference type="PANTHER" id="PTHR10947:SF0">
    <property type="entry name" value="PHENYLALANINE--TRNA LIGASE BETA SUBUNIT"/>
    <property type="match status" value="1"/>
</dbReference>
<evidence type="ECO:0000256" key="3">
    <source>
        <dbReference type="ARBA" id="ARBA00011209"/>
    </source>
</evidence>
<dbReference type="GO" id="GO:0004826">
    <property type="term" value="F:phenylalanine-tRNA ligase activity"/>
    <property type="evidence" value="ECO:0007669"/>
    <property type="project" value="UniProtKB-UniRule"/>
</dbReference>
<evidence type="ECO:0000313" key="21">
    <source>
        <dbReference type="Proteomes" id="UP000036334"/>
    </source>
</evidence>
<dbReference type="PROSITE" id="PS51483">
    <property type="entry name" value="B5"/>
    <property type="match status" value="1"/>
</dbReference>
<evidence type="ECO:0000259" key="17">
    <source>
        <dbReference type="PROSITE" id="PS50886"/>
    </source>
</evidence>
<keyword evidence="13 15" id="KW-0030">Aminoacyl-tRNA synthetase</keyword>
<dbReference type="GO" id="GO:0006432">
    <property type="term" value="P:phenylalanyl-tRNA aminoacylation"/>
    <property type="evidence" value="ECO:0007669"/>
    <property type="project" value="UniProtKB-UniRule"/>
</dbReference>
<dbReference type="InterPro" id="IPR005146">
    <property type="entry name" value="B3/B4_tRNA-bd"/>
</dbReference>
<accession>A0A0I9TSY3</accession>
<dbReference type="SMART" id="SM00874">
    <property type="entry name" value="B5"/>
    <property type="match status" value="1"/>
</dbReference>
<keyword evidence="12 15" id="KW-0648">Protein biosynthesis</keyword>
<gene>
    <name evidence="15" type="primary">pheT</name>
    <name evidence="20" type="ORF">ABH38_09785</name>
</gene>
<dbReference type="InterPro" id="IPR045864">
    <property type="entry name" value="aa-tRNA-synth_II/BPL/LPL"/>
</dbReference>
<comment type="similarity">
    <text evidence="2 15">Belongs to the phenylalanyl-tRNA synthetase beta subunit family. Type 1 subfamily.</text>
</comment>
<evidence type="ECO:0000256" key="5">
    <source>
        <dbReference type="ARBA" id="ARBA00022555"/>
    </source>
</evidence>